<dbReference type="Proteomes" id="UP000094527">
    <property type="component" value="Unassembled WGS sequence"/>
</dbReference>
<evidence type="ECO:0000256" key="3">
    <source>
        <dbReference type="ARBA" id="ARBA00023002"/>
    </source>
</evidence>
<keyword evidence="3" id="KW-0560">Oxidoreductase</keyword>
<proteinExistence type="inferred from homology"/>
<comment type="caution">
    <text evidence="6">The sequence shown here is derived from an EMBL/GenBank/DDBJ whole genome shotgun (WGS) entry which is preliminary data.</text>
</comment>
<dbReference type="AlphaFoldDB" id="A0A1D2M3W4"/>
<dbReference type="OrthoDB" id="1069523at2759"/>
<keyword evidence="4 5" id="KW-0408">Iron</keyword>
<protein>
    <submittedName>
        <fullName evidence="6">Carotenoid isomerooxygenase</fullName>
    </submittedName>
</protein>
<dbReference type="PANTHER" id="PTHR10543:SF24">
    <property type="entry name" value="CAROTENOID ISOMEROOXYGENASE"/>
    <property type="match status" value="1"/>
</dbReference>
<dbReference type="GO" id="GO:0046872">
    <property type="term" value="F:metal ion binding"/>
    <property type="evidence" value="ECO:0007669"/>
    <property type="project" value="UniProtKB-KW"/>
</dbReference>
<comment type="cofactor">
    <cofactor evidence="5">
        <name>Fe(2+)</name>
        <dbReference type="ChEBI" id="CHEBI:29033"/>
    </cofactor>
    <text evidence="5">Binds 1 Fe(2+) ion per subunit.</text>
</comment>
<feature type="binding site" evidence="5">
    <location>
        <position position="141"/>
    </location>
    <ligand>
        <name>Fe cation</name>
        <dbReference type="ChEBI" id="CHEBI:24875"/>
        <note>catalytic</note>
    </ligand>
</feature>
<evidence type="ECO:0000256" key="1">
    <source>
        <dbReference type="ARBA" id="ARBA00006787"/>
    </source>
</evidence>
<dbReference type="GO" id="GO:0016121">
    <property type="term" value="P:carotene catabolic process"/>
    <property type="evidence" value="ECO:0007669"/>
    <property type="project" value="TreeGrafter"/>
</dbReference>
<dbReference type="Pfam" id="PF03055">
    <property type="entry name" value="RPE65"/>
    <property type="match status" value="1"/>
</dbReference>
<dbReference type="STRING" id="48709.A0A1D2M3W4"/>
<dbReference type="GO" id="GO:0042574">
    <property type="term" value="P:retinal metabolic process"/>
    <property type="evidence" value="ECO:0007669"/>
    <property type="project" value="TreeGrafter"/>
</dbReference>
<evidence type="ECO:0000313" key="6">
    <source>
        <dbReference type="EMBL" id="ODM87665.1"/>
    </source>
</evidence>
<keyword evidence="2 5" id="KW-0479">Metal-binding</keyword>
<accession>A0A1D2M3W4</accession>
<feature type="binding site" evidence="5">
    <location>
        <position position="79"/>
    </location>
    <ligand>
        <name>Fe cation</name>
        <dbReference type="ChEBI" id="CHEBI:24875"/>
        <note>catalytic</note>
    </ligand>
</feature>
<comment type="similarity">
    <text evidence="1">Belongs to the carotenoid oxygenase family.</text>
</comment>
<evidence type="ECO:0000256" key="5">
    <source>
        <dbReference type="PIRSR" id="PIRSR604294-1"/>
    </source>
</evidence>
<sequence>MISPHIWNKKYYNLGSKLGFPLRPCYAIAEMDCNSKTNNPQHKAVKNRFDQPTSKSPWSTAKIVATIPSRWPLRLGYMHSFATTKNYFIIIEQPLSIWMPKFAVDHLQFFPEEDTYFYVVSRNQAHPQSRVFRVPAFFYFHTINGFETKDGEDDIIVVDICCYDDASAIDSMYVAALENAKTNPDYAKMLHGRPKRFILKTANGQVAESQMIVNIGCEMPKINVEFNGMPYNYFYAICSDVADENPGQLIKVDVVNNTFKTWNEPNAFASEPIFVPAPNSKGEDDGIIMSIILYSGESRAGPNRSTLVILNARILYHCKGKLDDPSPCYCKENSLLVLVDKRKHFNKDYCIQ</sequence>
<dbReference type="PANTHER" id="PTHR10543">
    <property type="entry name" value="BETA-CAROTENE DIOXYGENASE"/>
    <property type="match status" value="1"/>
</dbReference>
<keyword evidence="7" id="KW-1185">Reference proteome</keyword>
<name>A0A1D2M3W4_ORCCI</name>
<reference evidence="6 7" key="1">
    <citation type="journal article" date="2016" name="Genome Biol. Evol.">
        <title>Gene Family Evolution Reflects Adaptation to Soil Environmental Stressors in the Genome of the Collembolan Orchesella cincta.</title>
        <authorList>
            <person name="Faddeeva-Vakhrusheva A."/>
            <person name="Derks M.F."/>
            <person name="Anvar S.Y."/>
            <person name="Agamennone V."/>
            <person name="Suring W."/>
            <person name="Smit S."/>
            <person name="van Straalen N.M."/>
            <person name="Roelofs D."/>
        </authorList>
    </citation>
    <scope>NUCLEOTIDE SEQUENCE [LARGE SCALE GENOMIC DNA]</scope>
    <source>
        <tissue evidence="6">Mixed pool</tissue>
    </source>
</reference>
<dbReference type="EMBL" id="LJIJ01004883">
    <property type="protein sequence ID" value="ODM87665.1"/>
    <property type="molecule type" value="Genomic_DNA"/>
</dbReference>
<evidence type="ECO:0000256" key="2">
    <source>
        <dbReference type="ARBA" id="ARBA00022723"/>
    </source>
</evidence>
<dbReference type="GO" id="GO:0003834">
    <property type="term" value="F:beta-carotene 15,15'-dioxygenase activity"/>
    <property type="evidence" value="ECO:0007669"/>
    <property type="project" value="TreeGrafter"/>
</dbReference>
<evidence type="ECO:0000313" key="7">
    <source>
        <dbReference type="Proteomes" id="UP000094527"/>
    </source>
</evidence>
<gene>
    <name evidence="6" type="ORF">Ocin01_19018</name>
</gene>
<organism evidence="6 7">
    <name type="scientific">Orchesella cincta</name>
    <name type="common">Springtail</name>
    <name type="synonym">Podura cincta</name>
    <dbReference type="NCBI Taxonomy" id="48709"/>
    <lineage>
        <taxon>Eukaryota</taxon>
        <taxon>Metazoa</taxon>
        <taxon>Ecdysozoa</taxon>
        <taxon>Arthropoda</taxon>
        <taxon>Hexapoda</taxon>
        <taxon>Collembola</taxon>
        <taxon>Entomobryomorpha</taxon>
        <taxon>Entomobryoidea</taxon>
        <taxon>Orchesellidae</taxon>
        <taxon>Orchesellinae</taxon>
        <taxon>Orchesella</taxon>
    </lineage>
</organism>
<evidence type="ECO:0000256" key="4">
    <source>
        <dbReference type="ARBA" id="ARBA00023004"/>
    </source>
</evidence>
<dbReference type="GO" id="GO:0010436">
    <property type="term" value="F:carotenoid dioxygenase activity"/>
    <property type="evidence" value="ECO:0007669"/>
    <property type="project" value="TreeGrafter"/>
</dbReference>
<dbReference type="InterPro" id="IPR004294">
    <property type="entry name" value="Carotenoid_Oase"/>
</dbReference>